<evidence type="ECO:0000256" key="3">
    <source>
        <dbReference type="ARBA" id="ARBA00012211"/>
    </source>
</evidence>
<dbReference type="InterPro" id="IPR000713">
    <property type="entry name" value="Mur_ligase_N"/>
</dbReference>
<keyword evidence="10 14" id="KW-0573">Peptidoglycan synthesis</keyword>
<dbReference type="Pfam" id="PF02875">
    <property type="entry name" value="Mur_ligase_C"/>
    <property type="match status" value="1"/>
</dbReference>
<feature type="binding site" evidence="14">
    <location>
        <begin position="122"/>
        <end position="128"/>
    </location>
    <ligand>
        <name>ATP</name>
        <dbReference type="ChEBI" id="CHEBI:30616"/>
    </ligand>
</feature>
<keyword evidence="5 14" id="KW-0436">Ligase</keyword>
<dbReference type="GO" id="GO:0005737">
    <property type="term" value="C:cytoplasm"/>
    <property type="evidence" value="ECO:0007669"/>
    <property type="project" value="UniProtKB-SubCell"/>
</dbReference>
<evidence type="ECO:0000256" key="7">
    <source>
        <dbReference type="ARBA" id="ARBA00022741"/>
    </source>
</evidence>
<dbReference type="GO" id="GO:0009252">
    <property type="term" value="P:peptidoglycan biosynthetic process"/>
    <property type="evidence" value="ECO:0007669"/>
    <property type="project" value="UniProtKB-UniRule"/>
</dbReference>
<evidence type="ECO:0000256" key="12">
    <source>
        <dbReference type="ARBA" id="ARBA00023316"/>
    </source>
</evidence>
<evidence type="ECO:0000313" key="19">
    <source>
        <dbReference type="Proteomes" id="UP000030300"/>
    </source>
</evidence>
<dbReference type="GO" id="GO:0008763">
    <property type="term" value="F:UDP-N-acetylmuramate-L-alanine ligase activity"/>
    <property type="evidence" value="ECO:0007669"/>
    <property type="project" value="UniProtKB-UniRule"/>
</dbReference>
<evidence type="ECO:0000256" key="1">
    <source>
        <dbReference type="ARBA" id="ARBA00004496"/>
    </source>
</evidence>
<dbReference type="SUPFAM" id="SSF51984">
    <property type="entry name" value="MurCD N-terminal domain"/>
    <property type="match status" value="1"/>
</dbReference>
<feature type="domain" description="Mur ligase central" evidence="17">
    <location>
        <begin position="120"/>
        <end position="295"/>
    </location>
</feature>
<dbReference type="GeneID" id="96609481"/>
<feature type="domain" description="Mur ligase N-terminal catalytic" evidence="15">
    <location>
        <begin position="18"/>
        <end position="110"/>
    </location>
</feature>
<keyword evidence="8 14" id="KW-0067">ATP-binding</keyword>
<dbReference type="Pfam" id="PF08245">
    <property type="entry name" value="Mur_ligase_M"/>
    <property type="match status" value="1"/>
</dbReference>
<dbReference type="PANTHER" id="PTHR43445:SF3">
    <property type="entry name" value="UDP-N-ACETYLMURAMATE--L-ALANINE LIGASE"/>
    <property type="match status" value="1"/>
</dbReference>
<accession>A0A0A1DKU7</accession>
<comment type="pathway">
    <text evidence="2 14">Cell wall biogenesis; peptidoglycan biosynthesis.</text>
</comment>
<dbReference type="EC" id="6.3.2.8" evidence="3 14"/>
<dbReference type="GO" id="GO:0071555">
    <property type="term" value="P:cell wall organization"/>
    <property type="evidence" value="ECO:0007669"/>
    <property type="project" value="UniProtKB-KW"/>
</dbReference>
<comment type="catalytic activity">
    <reaction evidence="13 14">
        <text>UDP-N-acetyl-alpha-D-muramate + L-alanine + ATP = UDP-N-acetyl-alpha-D-muramoyl-L-alanine + ADP + phosphate + H(+)</text>
        <dbReference type="Rhea" id="RHEA:23372"/>
        <dbReference type="ChEBI" id="CHEBI:15378"/>
        <dbReference type="ChEBI" id="CHEBI:30616"/>
        <dbReference type="ChEBI" id="CHEBI:43474"/>
        <dbReference type="ChEBI" id="CHEBI:57972"/>
        <dbReference type="ChEBI" id="CHEBI:70757"/>
        <dbReference type="ChEBI" id="CHEBI:83898"/>
        <dbReference type="ChEBI" id="CHEBI:456216"/>
        <dbReference type="EC" id="6.3.2.8"/>
    </reaction>
</comment>
<dbReference type="HOGENOM" id="CLU_028104_2_2_11"/>
<keyword evidence="4 14" id="KW-0963">Cytoplasm</keyword>
<evidence type="ECO:0000256" key="14">
    <source>
        <dbReference type="HAMAP-Rule" id="MF_00046"/>
    </source>
</evidence>
<keyword evidence="19" id="KW-1185">Reference proteome</keyword>
<evidence type="ECO:0000259" key="15">
    <source>
        <dbReference type="Pfam" id="PF01225"/>
    </source>
</evidence>
<reference evidence="18 19" key="1">
    <citation type="journal article" date="2015" name="Genome Announc.">
        <title>Complete Genome Sequence of Steroid-Transforming Nocardioides simplex VKM Ac-2033D.</title>
        <authorList>
            <person name="Shtratnikova V.Y."/>
            <person name="Schelkunov M.I."/>
            <person name="Pekov Y.A."/>
            <person name="Fokina V.V."/>
            <person name="Logacheva M.D."/>
            <person name="Sokolov S.L."/>
            <person name="Bragin E.Y."/>
            <person name="Ashapkin V.V."/>
            <person name="Donova M.V."/>
        </authorList>
    </citation>
    <scope>NUCLEOTIDE SEQUENCE [LARGE SCALE GENOMIC DNA]</scope>
    <source>
        <strain evidence="18 19">VKM Ac-2033D</strain>
    </source>
</reference>
<evidence type="ECO:0000256" key="8">
    <source>
        <dbReference type="ARBA" id="ARBA00022840"/>
    </source>
</evidence>
<evidence type="ECO:0000256" key="13">
    <source>
        <dbReference type="ARBA" id="ARBA00047833"/>
    </source>
</evidence>
<keyword evidence="11 14" id="KW-0131">Cell cycle</keyword>
<dbReference type="SUPFAM" id="SSF53623">
    <property type="entry name" value="MurD-like peptide ligases, catalytic domain"/>
    <property type="match status" value="1"/>
</dbReference>
<feature type="domain" description="Mur ligase C-terminal" evidence="16">
    <location>
        <begin position="318"/>
        <end position="449"/>
    </location>
</feature>
<evidence type="ECO:0000259" key="16">
    <source>
        <dbReference type="Pfam" id="PF02875"/>
    </source>
</evidence>
<dbReference type="SUPFAM" id="SSF53244">
    <property type="entry name" value="MurD-like peptide ligases, peptide-binding domain"/>
    <property type="match status" value="1"/>
</dbReference>
<dbReference type="UniPathway" id="UPA00219"/>
<dbReference type="GO" id="GO:0008360">
    <property type="term" value="P:regulation of cell shape"/>
    <property type="evidence" value="ECO:0007669"/>
    <property type="project" value="UniProtKB-KW"/>
</dbReference>
<dbReference type="HAMAP" id="MF_00046">
    <property type="entry name" value="MurC"/>
    <property type="match status" value="1"/>
</dbReference>
<sequence>MKIPVPDEILPADRLGRVHLVGIGGAGLSAIARLMHQSGVEVSGSDAHDSAVVAALRAEGIAVHVGHDAAHLDGVDTIIATTAAREDNPEIVAALERGLRLWPRSAGLQSVLVGRRVVAVGGTHGKTTTTAMLTVALQEAGLDPTFAIGAEVASLGTNARLGTGDVAVVEADESDGAFLVYTPEIAVVTNVDADHLDHWGTPEAYADAFARFVAGASAGAVVNTDDPGAAALVVDGTGVAGAGFAEGAAVLGSDLVLAGGTTTFRVEVGDVDLGRVELAVPGRHYAQDALLALAVGLDLGAEPADLIRGLARHQGAKRRMELVGEAAGVRVYDSYAHHPSEIRGDLEAARSLVGDAGRLVVCFQPHLVSRTRIFGTAMGHELGAADEVVVLDVYVAREDPDPAVTGALVAAAVPLPAEQVRFVADRSAVLEVLGGIARPGDLVLTLGAGDVTTVAPALLAALAERGDGEG</sequence>
<comment type="similarity">
    <text evidence="14">Belongs to the MurCDEF family.</text>
</comment>
<comment type="subcellular location">
    <subcellularLocation>
        <location evidence="1 14">Cytoplasm</location>
    </subcellularLocation>
</comment>
<name>A0A0A1DKU7_NOCSI</name>
<dbReference type="InterPro" id="IPR004101">
    <property type="entry name" value="Mur_ligase_C"/>
</dbReference>
<dbReference type="AlphaFoldDB" id="A0A0A1DKU7"/>
<keyword evidence="6 14" id="KW-0132">Cell division</keyword>
<evidence type="ECO:0000313" key="18">
    <source>
        <dbReference type="EMBL" id="AIY17203.1"/>
    </source>
</evidence>
<evidence type="ECO:0000256" key="9">
    <source>
        <dbReference type="ARBA" id="ARBA00022960"/>
    </source>
</evidence>
<dbReference type="InterPro" id="IPR005758">
    <property type="entry name" value="UDP-N-AcMur_Ala_ligase_MurC"/>
</dbReference>
<dbReference type="GO" id="GO:0005524">
    <property type="term" value="F:ATP binding"/>
    <property type="evidence" value="ECO:0007669"/>
    <property type="project" value="UniProtKB-UniRule"/>
</dbReference>
<comment type="function">
    <text evidence="14">Cell wall formation.</text>
</comment>
<gene>
    <name evidence="14" type="primary">murC</name>
    <name evidence="18" type="ORF">KR76_11360</name>
</gene>
<dbReference type="InterPro" id="IPR050061">
    <property type="entry name" value="MurCDEF_pg_biosynth"/>
</dbReference>
<dbReference type="STRING" id="2045.KR76_11360"/>
<evidence type="ECO:0000256" key="2">
    <source>
        <dbReference type="ARBA" id="ARBA00004752"/>
    </source>
</evidence>
<evidence type="ECO:0000259" key="17">
    <source>
        <dbReference type="Pfam" id="PF08245"/>
    </source>
</evidence>
<dbReference type="Proteomes" id="UP000030300">
    <property type="component" value="Chromosome"/>
</dbReference>
<dbReference type="InterPro" id="IPR013221">
    <property type="entry name" value="Mur_ligase_cen"/>
</dbReference>
<dbReference type="OrthoDB" id="9804126at2"/>
<dbReference type="eggNOG" id="COG0773">
    <property type="taxonomic scope" value="Bacteria"/>
</dbReference>
<dbReference type="RefSeq" id="WP_038678363.1">
    <property type="nucleotide sequence ID" value="NZ_BJMC01000008.1"/>
</dbReference>
<dbReference type="Gene3D" id="3.40.1190.10">
    <property type="entry name" value="Mur-like, catalytic domain"/>
    <property type="match status" value="1"/>
</dbReference>
<keyword evidence="12 14" id="KW-0961">Cell wall biogenesis/degradation</keyword>
<evidence type="ECO:0000256" key="5">
    <source>
        <dbReference type="ARBA" id="ARBA00022598"/>
    </source>
</evidence>
<dbReference type="InterPro" id="IPR036565">
    <property type="entry name" value="Mur-like_cat_sf"/>
</dbReference>
<keyword evidence="7 14" id="KW-0547">Nucleotide-binding</keyword>
<dbReference type="InterPro" id="IPR036615">
    <property type="entry name" value="Mur_ligase_C_dom_sf"/>
</dbReference>
<evidence type="ECO:0000256" key="11">
    <source>
        <dbReference type="ARBA" id="ARBA00023306"/>
    </source>
</evidence>
<dbReference type="PANTHER" id="PTHR43445">
    <property type="entry name" value="UDP-N-ACETYLMURAMATE--L-ALANINE LIGASE-RELATED"/>
    <property type="match status" value="1"/>
</dbReference>
<protein>
    <recommendedName>
        <fullName evidence="3 14">UDP-N-acetylmuramate--L-alanine ligase</fullName>
        <ecNumber evidence="3 14">6.3.2.8</ecNumber>
    </recommendedName>
    <alternativeName>
        <fullName evidence="14">UDP-N-acetylmuramoyl-L-alanine synthetase</fullName>
    </alternativeName>
</protein>
<evidence type="ECO:0000256" key="4">
    <source>
        <dbReference type="ARBA" id="ARBA00022490"/>
    </source>
</evidence>
<dbReference type="GO" id="GO:0051301">
    <property type="term" value="P:cell division"/>
    <property type="evidence" value="ECO:0007669"/>
    <property type="project" value="UniProtKB-KW"/>
</dbReference>
<proteinExistence type="inferred from homology"/>
<dbReference type="Gene3D" id="3.40.50.720">
    <property type="entry name" value="NAD(P)-binding Rossmann-like Domain"/>
    <property type="match status" value="1"/>
</dbReference>
<dbReference type="Pfam" id="PF01225">
    <property type="entry name" value="Mur_ligase"/>
    <property type="match status" value="1"/>
</dbReference>
<evidence type="ECO:0000256" key="6">
    <source>
        <dbReference type="ARBA" id="ARBA00022618"/>
    </source>
</evidence>
<dbReference type="Gene3D" id="3.90.190.20">
    <property type="entry name" value="Mur ligase, C-terminal domain"/>
    <property type="match status" value="1"/>
</dbReference>
<keyword evidence="9 14" id="KW-0133">Cell shape</keyword>
<dbReference type="NCBIfam" id="TIGR01082">
    <property type="entry name" value="murC"/>
    <property type="match status" value="1"/>
</dbReference>
<dbReference type="EMBL" id="CP009896">
    <property type="protein sequence ID" value="AIY17203.1"/>
    <property type="molecule type" value="Genomic_DNA"/>
</dbReference>
<dbReference type="KEGG" id="psim:KR76_11360"/>
<evidence type="ECO:0000256" key="10">
    <source>
        <dbReference type="ARBA" id="ARBA00022984"/>
    </source>
</evidence>
<organism evidence="18 19">
    <name type="scientific">Nocardioides simplex</name>
    <name type="common">Arthrobacter simplex</name>
    <dbReference type="NCBI Taxonomy" id="2045"/>
    <lineage>
        <taxon>Bacteria</taxon>
        <taxon>Bacillati</taxon>
        <taxon>Actinomycetota</taxon>
        <taxon>Actinomycetes</taxon>
        <taxon>Propionibacteriales</taxon>
        <taxon>Nocardioidaceae</taxon>
        <taxon>Pimelobacter</taxon>
    </lineage>
</organism>